<reference evidence="1" key="2">
    <citation type="journal article" date="2021" name="PeerJ">
        <title>Extensive microbial diversity within the chicken gut microbiome revealed by metagenomics and culture.</title>
        <authorList>
            <person name="Gilroy R."/>
            <person name="Ravi A."/>
            <person name="Getino M."/>
            <person name="Pursley I."/>
            <person name="Horton D.L."/>
            <person name="Alikhan N.F."/>
            <person name="Baker D."/>
            <person name="Gharbi K."/>
            <person name="Hall N."/>
            <person name="Watson M."/>
            <person name="Adriaenssens E.M."/>
            <person name="Foster-Nyarko E."/>
            <person name="Jarju S."/>
            <person name="Secka A."/>
            <person name="Antonio M."/>
            <person name="Oren A."/>
            <person name="Chaudhuri R.R."/>
            <person name="La Ragione R."/>
            <person name="Hildebrand F."/>
            <person name="Pallen M.J."/>
        </authorList>
    </citation>
    <scope>NUCLEOTIDE SEQUENCE</scope>
    <source>
        <strain evidence="1">CHK189-12415</strain>
    </source>
</reference>
<sequence>RVSLDIFREMGLISLSPDLRRMEVLPVEGKVDMEASSVLASVRKMAGG</sequence>
<organism evidence="1 2">
    <name type="scientific">Candidatus Faecivivens stercoravium</name>
    <dbReference type="NCBI Taxonomy" id="2840803"/>
    <lineage>
        <taxon>Bacteria</taxon>
        <taxon>Bacillati</taxon>
        <taxon>Bacillota</taxon>
        <taxon>Clostridia</taxon>
        <taxon>Eubacteriales</taxon>
        <taxon>Oscillospiraceae</taxon>
        <taxon>Oscillospiraceae incertae sedis</taxon>
        <taxon>Candidatus Faecivivens</taxon>
    </lineage>
</organism>
<protein>
    <submittedName>
        <fullName evidence="1">Uncharacterized protein</fullName>
    </submittedName>
</protein>
<dbReference type="Proteomes" id="UP000824241">
    <property type="component" value="Unassembled WGS sequence"/>
</dbReference>
<name>A0A9D1J4J7_9FIRM</name>
<comment type="caution">
    <text evidence="1">The sequence shown here is derived from an EMBL/GenBank/DDBJ whole genome shotgun (WGS) entry which is preliminary data.</text>
</comment>
<proteinExistence type="predicted"/>
<gene>
    <name evidence="1" type="ORF">IAB37_04500</name>
</gene>
<evidence type="ECO:0000313" key="1">
    <source>
        <dbReference type="EMBL" id="HIR60816.1"/>
    </source>
</evidence>
<dbReference type="EMBL" id="DVHA01000148">
    <property type="protein sequence ID" value="HIR60816.1"/>
    <property type="molecule type" value="Genomic_DNA"/>
</dbReference>
<accession>A0A9D1J4J7</accession>
<dbReference type="AlphaFoldDB" id="A0A9D1J4J7"/>
<feature type="non-terminal residue" evidence="1">
    <location>
        <position position="1"/>
    </location>
</feature>
<evidence type="ECO:0000313" key="2">
    <source>
        <dbReference type="Proteomes" id="UP000824241"/>
    </source>
</evidence>
<reference evidence="1" key="1">
    <citation type="submission" date="2020-10" db="EMBL/GenBank/DDBJ databases">
        <authorList>
            <person name="Gilroy R."/>
        </authorList>
    </citation>
    <scope>NUCLEOTIDE SEQUENCE</scope>
    <source>
        <strain evidence="1">CHK189-12415</strain>
    </source>
</reference>